<feature type="compositionally biased region" description="Low complexity" evidence="1">
    <location>
        <begin position="79"/>
        <end position="96"/>
    </location>
</feature>
<name>A0AAW0A624_9AGAR</name>
<comment type="caution">
    <text evidence="2">The sequence shown here is derived from an EMBL/GenBank/DDBJ whole genome shotgun (WGS) entry which is preliminary data.</text>
</comment>
<keyword evidence="3" id="KW-1185">Reference proteome</keyword>
<protein>
    <submittedName>
        <fullName evidence="2">Uncharacterized protein</fullName>
    </submittedName>
</protein>
<proteinExistence type="predicted"/>
<evidence type="ECO:0000313" key="2">
    <source>
        <dbReference type="EMBL" id="KAK7001617.1"/>
    </source>
</evidence>
<gene>
    <name evidence="2" type="ORF">R3P38DRAFT_3046081</name>
</gene>
<dbReference type="EMBL" id="JAWWNJ010000082">
    <property type="protein sequence ID" value="KAK7001617.1"/>
    <property type="molecule type" value="Genomic_DNA"/>
</dbReference>
<accession>A0AAW0A624</accession>
<dbReference type="AlphaFoldDB" id="A0AAW0A624"/>
<organism evidence="2 3">
    <name type="scientific">Favolaschia claudopus</name>
    <dbReference type="NCBI Taxonomy" id="2862362"/>
    <lineage>
        <taxon>Eukaryota</taxon>
        <taxon>Fungi</taxon>
        <taxon>Dikarya</taxon>
        <taxon>Basidiomycota</taxon>
        <taxon>Agaricomycotina</taxon>
        <taxon>Agaricomycetes</taxon>
        <taxon>Agaricomycetidae</taxon>
        <taxon>Agaricales</taxon>
        <taxon>Marasmiineae</taxon>
        <taxon>Mycenaceae</taxon>
        <taxon>Favolaschia</taxon>
    </lineage>
</organism>
<feature type="compositionally biased region" description="Polar residues" evidence="1">
    <location>
        <begin position="97"/>
        <end position="113"/>
    </location>
</feature>
<feature type="compositionally biased region" description="Acidic residues" evidence="1">
    <location>
        <begin position="172"/>
        <end position="183"/>
    </location>
</feature>
<evidence type="ECO:0000313" key="3">
    <source>
        <dbReference type="Proteomes" id="UP001362999"/>
    </source>
</evidence>
<sequence length="731" mass="81578">MPVSRPLELYEMPFLVAPQSVAPFSSSAAETGSIVRALSHVPRAQAFPKLENMTLVADLPAQEAKSIFYRRAGEEQESESNPSSSLSNSVPAANSNIETVGSQQQATETSSEMQVEESNTEPEPQLNPPRRSTREKKSVQAIPIVGGSGNTKRKATQPVSPQQRKKKKDTDSGDEEPETEEASDDKIEGAGPAPLDKTLRLERYQTPITIFPKLPDGSPGRSFDYYTYPSSHNTEYKLIYDVQKSSEALKDSCLKSLTFSDWSGMSESQRMAIWATGCDIYIHDLHAGAPVRNLNQLRGALTRWNCMDIPVEVQVQGLRTFPENNSEAEIDYTASIRTTTLDDMLEHSTREDGLVLNALKLPGGNIVHTNPLLDSGFDLEIIAYSKTNGLIGFAIRRPPYEEIYFKLFGLSHALSMFHIDITMTQIYIAGPGGKIWIRSRPKGNWKLDDLSRLDAFENWDPDRANLETHEYEVTELPAGGGIYLQQAGRRHAVIGTHADGPAATLTVGGYFLCAARIRSAMAVILHISMLSHLLSNAEHVALWQIYIRIAMFWLYTTSKRPQEHAALAGYLPDLSLSPPRGWMDIVYLACMITLLPCLDHRNYGSDGVPEFEVEEAAAVCEEYSEWRGWVSETYLCQDKSGNTLDWEGDVFSSCLLHMAIALSNYHTEAAENNPTAEIFQLFTPVAFQSKLRAVLRSYDPSLDKLFASKKKKTNPEKFFLFDGEELTWRKL</sequence>
<feature type="region of interest" description="Disordered" evidence="1">
    <location>
        <begin position="72"/>
        <end position="199"/>
    </location>
</feature>
<dbReference type="Proteomes" id="UP001362999">
    <property type="component" value="Unassembled WGS sequence"/>
</dbReference>
<evidence type="ECO:0000256" key="1">
    <source>
        <dbReference type="SAM" id="MobiDB-lite"/>
    </source>
</evidence>
<reference evidence="2 3" key="1">
    <citation type="journal article" date="2024" name="J Genomics">
        <title>Draft genome sequencing and assembly of Favolaschia claudopus CIRM-BRFM 2984 isolated from oak limbs.</title>
        <authorList>
            <person name="Navarro D."/>
            <person name="Drula E."/>
            <person name="Chaduli D."/>
            <person name="Cazenave R."/>
            <person name="Ahrendt S."/>
            <person name="Wang J."/>
            <person name="Lipzen A."/>
            <person name="Daum C."/>
            <person name="Barry K."/>
            <person name="Grigoriev I.V."/>
            <person name="Favel A."/>
            <person name="Rosso M.N."/>
            <person name="Martin F."/>
        </authorList>
    </citation>
    <scope>NUCLEOTIDE SEQUENCE [LARGE SCALE GENOMIC DNA]</scope>
    <source>
        <strain evidence="2 3">CIRM-BRFM 2984</strain>
    </source>
</reference>